<evidence type="ECO:0000256" key="2">
    <source>
        <dbReference type="RuleBase" id="RU003749"/>
    </source>
</evidence>
<feature type="domain" description="STAS" evidence="3">
    <location>
        <begin position="75"/>
        <end position="187"/>
    </location>
</feature>
<dbReference type="HOGENOM" id="CLU_1439751_0_0_3"/>
<dbReference type="AlphaFoldDB" id="K9VQC7"/>
<dbReference type="PATRIC" id="fig|179408.3.peg.7599"/>
<evidence type="ECO:0000313" key="4">
    <source>
        <dbReference type="EMBL" id="AFZ10293.1"/>
    </source>
</evidence>
<name>K9VQC7_9CYAN</name>
<sequence length="188" mass="20834">MNTRRHSAEQILSLSQNSLPAKRCDCDRRYDPRRSPSFALKTILPLSGSGTFPLSYLARSPSRSYTSLVWLEILTFPPQNMSPVVKIIQPSGILDGTKASQFRQEISDLVEAGADVVLIDFTDVTFMDSSGLGALVLALKTVRAAGSQLVVCSINEQIRILFELTSMDRVFEIFQTRDAFNSKILSTN</sequence>
<dbReference type="InterPro" id="IPR002645">
    <property type="entry name" value="STAS_dom"/>
</dbReference>
<comment type="similarity">
    <text evidence="1 2">Belongs to the anti-sigma-factor antagonist family.</text>
</comment>
<dbReference type="InterPro" id="IPR036513">
    <property type="entry name" value="STAS_dom_sf"/>
</dbReference>
<reference evidence="4 5" key="1">
    <citation type="submission" date="2012-05" db="EMBL/GenBank/DDBJ databases">
        <title>Finished chromosome of genome of Oscillatoria sp. PCC 7112.</title>
        <authorList>
            <consortium name="US DOE Joint Genome Institute"/>
            <person name="Gugger M."/>
            <person name="Coursin T."/>
            <person name="Rippka R."/>
            <person name="Tandeau De Marsac N."/>
            <person name="Huntemann M."/>
            <person name="Wei C.-L."/>
            <person name="Han J."/>
            <person name="Detter J.C."/>
            <person name="Han C."/>
            <person name="Tapia R."/>
            <person name="Davenport K."/>
            <person name="Daligault H."/>
            <person name="Erkkila T."/>
            <person name="Gu W."/>
            <person name="Munk A.C.C."/>
            <person name="Teshima H."/>
            <person name="Xu Y."/>
            <person name="Chain P."/>
            <person name="Chen A."/>
            <person name="Krypides N."/>
            <person name="Mavromatis K."/>
            <person name="Markowitz V."/>
            <person name="Szeto E."/>
            <person name="Ivanova N."/>
            <person name="Mikhailova N."/>
            <person name="Ovchinnikova G."/>
            <person name="Pagani I."/>
            <person name="Pati A."/>
            <person name="Goodwin L."/>
            <person name="Peters L."/>
            <person name="Pitluck S."/>
            <person name="Woyke T."/>
            <person name="Kerfeld C."/>
        </authorList>
    </citation>
    <scope>NUCLEOTIDE SEQUENCE [LARGE SCALE GENOMIC DNA]</scope>
    <source>
        <strain evidence="4 5">PCC 7112</strain>
    </source>
</reference>
<dbReference type="InterPro" id="IPR003658">
    <property type="entry name" value="Anti-sigma_ant"/>
</dbReference>
<accession>K9VQC7</accession>
<dbReference type="SUPFAM" id="SSF52091">
    <property type="entry name" value="SpoIIaa-like"/>
    <property type="match status" value="1"/>
</dbReference>
<evidence type="ECO:0000259" key="3">
    <source>
        <dbReference type="PROSITE" id="PS50801"/>
    </source>
</evidence>
<dbReference type="Gene3D" id="3.30.750.24">
    <property type="entry name" value="STAS domain"/>
    <property type="match status" value="1"/>
</dbReference>
<evidence type="ECO:0000313" key="5">
    <source>
        <dbReference type="Proteomes" id="UP000010478"/>
    </source>
</evidence>
<dbReference type="STRING" id="179408.Osc7112_6105"/>
<dbReference type="Proteomes" id="UP000010478">
    <property type="component" value="Chromosome"/>
</dbReference>
<dbReference type="PANTHER" id="PTHR33495:SF2">
    <property type="entry name" value="ANTI-SIGMA FACTOR ANTAGONIST TM_1081-RELATED"/>
    <property type="match status" value="1"/>
</dbReference>
<dbReference type="Pfam" id="PF01740">
    <property type="entry name" value="STAS"/>
    <property type="match status" value="1"/>
</dbReference>
<gene>
    <name evidence="4" type="ORF">Osc7112_6105</name>
</gene>
<dbReference type="KEGG" id="oni:Osc7112_6105"/>
<dbReference type="CDD" id="cd07043">
    <property type="entry name" value="STAS_anti-anti-sigma_factors"/>
    <property type="match status" value="1"/>
</dbReference>
<keyword evidence="5" id="KW-1185">Reference proteome</keyword>
<dbReference type="eggNOG" id="COG1366">
    <property type="taxonomic scope" value="Bacteria"/>
</dbReference>
<dbReference type="PROSITE" id="PS50801">
    <property type="entry name" value="STAS"/>
    <property type="match status" value="1"/>
</dbReference>
<dbReference type="GO" id="GO:0043856">
    <property type="term" value="F:anti-sigma factor antagonist activity"/>
    <property type="evidence" value="ECO:0007669"/>
    <property type="project" value="InterPro"/>
</dbReference>
<dbReference type="PANTHER" id="PTHR33495">
    <property type="entry name" value="ANTI-SIGMA FACTOR ANTAGONIST TM_1081-RELATED-RELATED"/>
    <property type="match status" value="1"/>
</dbReference>
<proteinExistence type="inferred from homology"/>
<dbReference type="NCBIfam" id="TIGR00377">
    <property type="entry name" value="ant_ant_sig"/>
    <property type="match status" value="1"/>
</dbReference>
<protein>
    <recommendedName>
        <fullName evidence="2">Anti-sigma factor antagonist</fullName>
    </recommendedName>
</protein>
<organism evidence="4 5">
    <name type="scientific">Phormidium nigroviride PCC 7112</name>
    <dbReference type="NCBI Taxonomy" id="179408"/>
    <lineage>
        <taxon>Bacteria</taxon>
        <taxon>Bacillati</taxon>
        <taxon>Cyanobacteriota</taxon>
        <taxon>Cyanophyceae</taxon>
        <taxon>Oscillatoriophycideae</taxon>
        <taxon>Oscillatoriales</taxon>
        <taxon>Oscillatoriaceae</taxon>
        <taxon>Phormidium</taxon>
    </lineage>
</organism>
<dbReference type="EMBL" id="CP003614">
    <property type="protein sequence ID" value="AFZ10293.1"/>
    <property type="molecule type" value="Genomic_DNA"/>
</dbReference>
<evidence type="ECO:0000256" key="1">
    <source>
        <dbReference type="ARBA" id="ARBA00009013"/>
    </source>
</evidence>